<evidence type="ECO:0000256" key="1">
    <source>
        <dbReference type="SAM" id="MobiDB-lite"/>
    </source>
</evidence>
<gene>
    <name evidence="2" type="ORF">WR25_05912</name>
</gene>
<comment type="caution">
    <text evidence="2">The sequence shown here is derived from an EMBL/GenBank/DDBJ whole genome shotgun (WGS) entry which is preliminary data.</text>
</comment>
<evidence type="ECO:0000313" key="2">
    <source>
        <dbReference type="EMBL" id="PAV77882.1"/>
    </source>
</evidence>
<protein>
    <submittedName>
        <fullName evidence="2">Uncharacterized protein</fullName>
    </submittedName>
</protein>
<dbReference type="Proteomes" id="UP000218231">
    <property type="component" value="Unassembled WGS sequence"/>
</dbReference>
<dbReference type="OrthoDB" id="5876058at2759"/>
<reference evidence="2 3" key="1">
    <citation type="journal article" date="2017" name="Curr. Biol.">
        <title>Genome architecture and evolution of a unichromosomal asexual nematode.</title>
        <authorList>
            <person name="Fradin H."/>
            <person name="Zegar C."/>
            <person name="Gutwein M."/>
            <person name="Lucas J."/>
            <person name="Kovtun M."/>
            <person name="Corcoran D."/>
            <person name="Baugh L.R."/>
            <person name="Kiontke K."/>
            <person name="Gunsalus K."/>
            <person name="Fitch D.H."/>
            <person name="Piano F."/>
        </authorList>
    </citation>
    <scope>NUCLEOTIDE SEQUENCE [LARGE SCALE GENOMIC DNA]</scope>
    <source>
        <strain evidence="2">PF1309</strain>
    </source>
</reference>
<organism evidence="2 3">
    <name type="scientific">Diploscapter pachys</name>
    <dbReference type="NCBI Taxonomy" id="2018661"/>
    <lineage>
        <taxon>Eukaryota</taxon>
        <taxon>Metazoa</taxon>
        <taxon>Ecdysozoa</taxon>
        <taxon>Nematoda</taxon>
        <taxon>Chromadorea</taxon>
        <taxon>Rhabditida</taxon>
        <taxon>Rhabditina</taxon>
        <taxon>Rhabditomorpha</taxon>
        <taxon>Rhabditoidea</taxon>
        <taxon>Rhabditidae</taxon>
        <taxon>Diploscapter</taxon>
    </lineage>
</organism>
<name>A0A2A2KVE5_9BILA</name>
<feature type="region of interest" description="Disordered" evidence="1">
    <location>
        <begin position="503"/>
        <end position="555"/>
    </location>
</feature>
<dbReference type="STRING" id="2018661.A0A2A2KVE5"/>
<sequence length="555" mass="64186">MSALDRESLIGMFPIEYSPALPVILFSHFGSFIEAIFYADRLNDIRTSLLMRVFVDSQRMLNLTDEFVDSLCRDLAAQTLSSSSTSNSLDDFCSRCCHSLVQLDIVLQRPYIHKFESFLLDQLEVTFAQLPLEVEPVSMLPRPPIYLNQQNEEWSEGQSRESMFCLIRLLLHSMKESNRIASQLSTAFDLLSNSETTTKSCTLSRILLIVLRVHYRDIFSLSTKNDNEINRSAILYKSLLNQAEESDGEILQRFMRESCEDDVEQANLFFKFVEEHFPHKSNIPPLTSGTREIWYRVLEERNENDYRRREGESNEWICSHIRPAYKVHPSKYQQMDFIANDWLIPSKQLDKNLISMRLCIQPSDICTTKINKAELSSYDYQMSQSARVDDTDKMFTPRAEMEQKTTSRRRIIAEYAKRGEMIRQERQRRAEGIRYLHNTLNDRIQEMASEQDALIAATEVRKFGTVVEPFVSAELSRNIETLNQKLDKIVDRLENLTIAVKESENEPETDVETLHSFDPPLDYYGTTKPAEAPPPIEKLDLSALTDRTDNGKSGI</sequence>
<keyword evidence="3" id="KW-1185">Reference proteome</keyword>
<evidence type="ECO:0000313" key="3">
    <source>
        <dbReference type="Proteomes" id="UP000218231"/>
    </source>
</evidence>
<dbReference type="EMBL" id="LIAE01007640">
    <property type="protein sequence ID" value="PAV77882.1"/>
    <property type="molecule type" value="Genomic_DNA"/>
</dbReference>
<proteinExistence type="predicted"/>
<dbReference type="AlphaFoldDB" id="A0A2A2KVE5"/>
<accession>A0A2A2KVE5</accession>
<feature type="compositionally biased region" description="Basic and acidic residues" evidence="1">
    <location>
        <begin position="546"/>
        <end position="555"/>
    </location>
</feature>